<proteinExistence type="predicted"/>
<dbReference type="Proteomes" id="UP000701801">
    <property type="component" value="Unassembled WGS sequence"/>
</dbReference>
<organism evidence="2 3">
    <name type="scientific">Hymenoscyphus albidus</name>
    <dbReference type="NCBI Taxonomy" id="595503"/>
    <lineage>
        <taxon>Eukaryota</taxon>
        <taxon>Fungi</taxon>
        <taxon>Dikarya</taxon>
        <taxon>Ascomycota</taxon>
        <taxon>Pezizomycotina</taxon>
        <taxon>Leotiomycetes</taxon>
        <taxon>Helotiales</taxon>
        <taxon>Helotiaceae</taxon>
        <taxon>Hymenoscyphus</taxon>
    </lineage>
</organism>
<protein>
    <submittedName>
        <fullName evidence="2">Uncharacterized protein</fullName>
    </submittedName>
</protein>
<evidence type="ECO:0000313" key="2">
    <source>
        <dbReference type="EMBL" id="CAG8974220.1"/>
    </source>
</evidence>
<keyword evidence="3" id="KW-1185">Reference proteome</keyword>
<evidence type="ECO:0000313" key="3">
    <source>
        <dbReference type="Proteomes" id="UP000701801"/>
    </source>
</evidence>
<comment type="caution">
    <text evidence="2">The sequence shown here is derived from an EMBL/GenBank/DDBJ whole genome shotgun (WGS) entry which is preliminary data.</text>
</comment>
<accession>A0A9N9PZT2</accession>
<name>A0A9N9PZT2_9HELO</name>
<feature type="region of interest" description="Disordered" evidence="1">
    <location>
        <begin position="1"/>
        <end position="20"/>
    </location>
</feature>
<gene>
    <name evidence="2" type="ORF">HYALB_00007383</name>
</gene>
<feature type="compositionally biased region" description="Polar residues" evidence="1">
    <location>
        <begin position="1"/>
        <end position="16"/>
    </location>
</feature>
<reference evidence="2" key="1">
    <citation type="submission" date="2021-07" db="EMBL/GenBank/DDBJ databases">
        <authorList>
            <person name="Durling M."/>
        </authorList>
    </citation>
    <scope>NUCLEOTIDE SEQUENCE</scope>
</reference>
<dbReference type="AlphaFoldDB" id="A0A9N9PZT2"/>
<dbReference type="EMBL" id="CAJVRM010000095">
    <property type="protein sequence ID" value="CAG8974220.1"/>
    <property type="molecule type" value="Genomic_DNA"/>
</dbReference>
<sequence>MQRTVQSAKWKSSPKTQKGRIARVRRMLSLTIPKKTEAVYITPEPDQANANPVNRSPPLLSIPLRSHSTPIPVHSVFSASWRFASSNAVPAKAKACLVRHGGGVDQVGREGTGGPPGFEPVTAEIEEAVIGPVAGGGEEYHEEKGAVYTWSVEEVGAHEKEEDEYGGGICGDE</sequence>
<evidence type="ECO:0000256" key="1">
    <source>
        <dbReference type="SAM" id="MobiDB-lite"/>
    </source>
</evidence>